<protein>
    <recommendedName>
        <fullName evidence="4">Type IV pilus biogenesis protein PilP</fullName>
    </recommendedName>
</protein>
<dbReference type="AlphaFoldDB" id="A0A255Z4T2"/>
<gene>
    <name evidence="2" type="ORF">CHU95_06600</name>
</gene>
<proteinExistence type="predicted"/>
<name>A0A255Z4T2_9PROT</name>
<evidence type="ECO:0000313" key="3">
    <source>
        <dbReference type="Proteomes" id="UP000216998"/>
    </source>
</evidence>
<accession>A0A255Z4T2</accession>
<keyword evidence="1" id="KW-0732">Signal</keyword>
<comment type="caution">
    <text evidence="2">The sequence shown here is derived from an EMBL/GenBank/DDBJ whole genome shotgun (WGS) entry which is preliminary data.</text>
</comment>
<dbReference type="Proteomes" id="UP000216998">
    <property type="component" value="Unassembled WGS sequence"/>
</dbReference>
<dbReference type="EMBL" id="NOXU01000024">
    <property type="protein sequence ID" value="OYQ35924.1"/>
    <property type="molecule type" value="Genomic_DNA"/>
</dbReference>
<dbReference type="RefSeq" id="WP_094454949.1">
    <property type="nucleotide sequence ID" value="NZ_NOXU01000024.1"/>
</dbReference>
<feature type="signal peptide" evidence="1">
    <location>
        <begin position="1"/>
        <end position="28"/>
    </location>
</feature>
<reference evidence="2 3" key="1">
    <citation type="submission" date="2017-07" db="EMBL/GenBank/DDBJ databases">
        <title>Niveispirillum cyanobacteriorum sp. nov., isolated from cyanobacterial aggregates in a eutrophic lake.</title>
        <authorList>
            <person name="Cai H."/>
        </authorList>
    </citation>
    <scope>NUCLEOTIDE SEQUENCE [LARGE SCALE GENOMIC DNA]</scope>
    <source>
        <strain evidence="3">TH1-14</strain>
    </source>
</reference>
<feature type="chain" id="PRO_5013327601" description="Type IV pilus biogenesis protein PilP" evidence="1">
    <location>
        <begin position="29"/>
        <end position="178"/>
    </location>
</feature>
<organism evidence="2 3">
    <name type="scientific">Niveispirillum lacus</name>
    <dbReference type="NCBI Taxonomy" id="1981099"/>
    <lineage>
        <taxon>Bacteria</taxon>
        <taxon>Pseudomonadati</taxon>
        <taxon>Pseudomonadota</taxon>
        <taxon>Alphaproteobacteria</taxon>
        <taxon>Rhodospirillales</taxon>
        <taxon>Azospirillaceae</taxon>
        <taxon>Niveispirillum</taxon>
    </lineage>
</organism>
<dbReference type="OrthoDB" id="7596780at2"/>
<evidence type="ECO:0000256" key="1">
    <source>
        <dbReference type="SAM" id="SignalP"/>
    </source>
</evidence>
<sequence>MRERPLPRLLAAALILAAPASLTLPVLAAGQDDVLKCLGILDNGARLACYDRTVPALRNSPPGAPAAPAAPTAPAVLPPVAKEQSFGAERITDKSNPAVAARPQEAEAITAKLVSISQQTIDRYSFTLDNGQIWTQVVARSIANAKPGKMVKIEKGIVGSFTMTIDGVSGIIKVRRVK</sequence>
<keyword evidence="3" id="KW-1185">Reference proteome</keyword>
<evidence type="ECO:0008006" key="4">
    <source>
        <dbReference type="Google" id="ProtNLM"/>
    </source>
</evidence>
<evidence type="ECO:0000313" key="2">
    <source>
        <dbReference type="EMBL" id="OYQ35924.1"/>
    </source>
</evidence>